<evidence type="ECO:0008006" key="3">
    <source>
        <dbReference type="Google" id="ProtNLM"/>
    </source>
</evidence>
<organism evidence="1 2">
    <name type="scientific">Polyangium spumosum</name>
    <dbReference type="NCBI Taxonomy" id="889282"/>
    <lineage>
        <taxon>Bacteria</taxon>
        <taxon>Pseudomonadati</taxon>
        <taxon>Myxococcota</taxon>
        <taxon>Polyangia</taxon>
        <taxon>Polyangiales</taxon>
        <taxon>Polyangiaceae</taxon>
        <taxon>Polyangium</taxon>
    </lineage>
</organism>
<sequence length="242" mass="25744">MNTTKLISFGGMMVFGALVTVSGCNNLEDGGNAAEEGDVASVNLAVNGVFDYNSMEVIAVRDGDADAKYPCVNYAKGCFNFPPNSGGVPEPADYGAKDFEDLCPTENVNKPGDEGKSGKWKFFIRIFNNLNCTGEEITGKNFDCYDPENLPTLADANQSRWEDLDPGENENVFLCVSQNAEKTFDLTSCAKKDPPAGADSSYACGCEKVAGACNCGFDETTLPGACIVDPTEHCRVVCTVGP</sequence>
<evidence type="ECO:0000313" key="2">
    <source>
        <dbReference type="Proteomes" id="UP000440224"/>
    </source>
</evidence>
<evidence type="ECO:0000313" key="1">
    <source>
        <dbReference type="EMBL" id="MRG91805.1"/>
    </source>
</evidence>
<dbReference type="EMBL" id="WJIE01000002">
    <property type="protein sequence ID" value="MRG91805.1"/>
    <property type="molecule type" value="Genomic_DNA"/>
</dbReference>
<dbReference type="OrthoDB" id="9863377at2"/>
<dbReference type="Proteomes" id="UP000440224">
    <property type="component" value="Unassembled WGS sequence"/>
</dbReference>
<comment type="caution">
    <text evidence="1">The sequence shown here is derived from an EMBL/GenBank/DDBJ whole genome shotgun (WGS) entry which is preliminary data.</text>
</comment>
<dbReference type="RefSeq" id="WP_153818672.1">
    <property type="nucleotide sequence ID" value="NZ_WJIE01000002.1"/>
</dbReference>
<name>A0A6N7PNT3_9BACT</name>
<reference evidence="1 2" key="1">
    <citation type="submission" date="2019-10" db="EMBL/GenBank/DDBJ databases">
        <title>A soil myxobacterium in the family Polyangiaceae.</title>
        <authorList>
            <person name="Li Y."/>
            <person name="Wang J."/>
        </authorList>
    </citation>
    <scope>NUCLEOTIDE SEQUENCE [LARGE SCALE GENOMIC DNA]</scope>
    <source>
        <strain evidence="1 2">DSM 14734</strain>
    </source>
</reference>
<proteinExistence type="predicted"/>
<keyword evidence="2" id="KW-1185">Reference proteome</keyword>
<protein>
    <recommendedName>
        <fullName evidence="3">Lipoprotein</fullName>
    </recommendedName>
</protein>
<accession>A0A6N7PNT3</accession>
<dbReference type="AlphaFoldDB" id="A0A6N7PNT3"/>
<dbReference type="PROSITE" id="PS51257">
    <property type="entry name" value="PROKAR_LIPOPROTEIN"/>
    <property type="match status" value="1"/>
</dbReference>
<gene>
    <name evidence="1" type="ORF">GF068_07680</name>
</gene>